<keyword evidence="4 8" id="KW-0812">Transmembrane</keyword>
<evidence type="ECO:0000256" key="6">
    <source>
        <dbReference type="ARBA" id="ARBA00023136"/>
    </source>
</evidence>
<dbReference type="VEuPathDB" id="FungiDB:PAAG_12279"/>
<dbReference type="OMA" id="CNILQQV"/>
<feature type="transmembrane region" description="Helical" evidence="8">
    <location>
        <begin position="250"/>
        <end position="269"/>
    </location>
</feature>
<evidence type="ECO:0000256" key="7">
    <source>
        <dbReference type="SAM" id="MobiDB-lite"/>
    </source>
</evidence>
<dbReference type="EMBL" id="KN294011">
    <property type="protein sequence ID" value="KGQ01028.1"/>
    <property type="molecule type" value="Genomic_DNA"/>
</dbReference>
<feature type="transmembrane region" description="Helical" evidence="8">
    <location>
        <begin position="466"/>
        <end position="488"/>
    </location>
</feature>
<dbReference type="GO" id="GO:0022857">
    <property type="term" value="F:transmembrane transporter activity"/>
    <property type="evidence" value="ECO:0007669"/>
    <property type="project" value="InterPro"/>
</dbReference>
<dbReference type="InterPro" id="IPR011701">
    <property type="entry name" value="MFS"/>
</dbReference>
<dbReference type="GO" id="GO:0000329">
    <property type="term" value="C:fungal-type vacuole membrane"/>
    <property type="evidence" value="ECO:0007669"/>
    <property type="project" value="TreeGrafter"/>
</dbReference>
<feature type="transmembrane region" description="Helical" evidence="8">
    <location>
        <begin position="314"/>
        <end position="332"/>
    </location>
</feature>
<evidence type="ECO:0000313" key="9">
    <source>
        <dbReference type="EMBL" id="KGQ01028.1"/>
    </source>
</evidence>
<feature type="region of interest" description="Disordered" evidence="7">
    <location>
        <begin position="14"/>
        <end position="123"/>
    </location>
</feature>
<dbReference type="HOGENOM" id="CLU_014401_1_0_1"/>
<reference evidence="9 10" key="1">
    <citation type="journal article" date="2011" name="PLoS Genet.">
        <title>Comparative genomic analysis of human fungal pathogens causing paracoccidioidomycosis.</title>
        <authorList>
            <person name="Desjardins C.A."/>
            <person name="Champion M.D."/>
            <person name="Holder J.W."/>
            <person name="Muszewska A."/>
            <person name="Goldberg J."/>
            <person name="Bailao A.M."/>
            <person name="Brigido M.M."/>
            <person name="Ferreira M.E."/>
            <person name="Garcia A.M."/>
            <person name="Grynberg M."/>
            <person name="Gujja S."/>
            <person name="Heiman D.I."/>
            <person name="Henn M.R."/>
            <person name="Kodira C.D."/>
            <person name="Leon-Narvaez H."/>
            <person name="Longo L.V."/>
            <person name="Ma L.J."/>
            <person name="Malavazi I."/>
            <person name="Matsuo A.L."/>
            <person name="Morais F.V."/>
            <person name="Pereira M."/>
            <person name="Rodriguez-Brito S."/>
            <person name="Sakthikumar S."/>
            <person name="Salem-Izacc S.M."/>
            <person name="Sykes S.M."/>
            <person name="Teixeira M.M."/>
            <person name="Vallejo M.C."/>
            <person name="Walter M.E."/>
            <person name="Yandava C."/>
            <person name="Young S."/>
            <person name="Zeng Q."/>
            <person name="Zucker J."/>
            <person name="Felipe M.S."/>
            <person name="Goldman G.H."/>
            <person name="Haas B.J."/>
            <person name="McEwen J.G."/>
            <person name="Nino-Vega G."/>
            <person name="Puccia R."/>
            <person name="San-Blas G."/>
            <person name="Soares C.M."/>
            <person name="Birren B.W."/>
            <person name="Cuomo C.A."/>
        </authorList>
    </citation>
    <scope>NUCLEOTIDE SEQUENCE [LARGE SCALE GENOMIC DNA]</scope>
    <source>
        <strain evidence="10">ATCC MYA-826 / Pb01</strain>
    </source>
</reference>
<feature type="transmembrane region" description="Helical" evidence="8">
    <location>
        <begin position="553"/>
        <end position="574"/>
    </location>
</feature>
<keyword evidence="3" id="KW-0813">Transport</keyword>
<feature type="transmembrane region" description="Helical" evidence="8">
    <location>
        <begin position="141"/>
        <end position="161"/>
    </location>
</feature>
<feature type="transmembrane region" description="Helical" evidence="8">
    <location>
        <begin position="392"/>
        <end position="414"/>
    </location>
</feature>
<comment type="subcellular location">
    <subcellularLocation>
        <location evidence="1">Membrane</location>
        <topology evidence="1">Multi-pass membrane protein</topology>
    </subcellularLocation>
</comment>
<sequence length="651" mass="71408">MSLNRVISLESWDYRPSSFRHRERPNLDHGDNASAEEREENDSFSNARTRLAQVRPADSQNSVRRKLSFNPAAGPPWTHATVDDDGDDDDDNDDDQDEECQRSLLSISDDDSALMPNDTGSDGSDTLAAFEIPRWKRIAQVTVAVLNCLLSAGVIFGYAALKPILVEEGVYRNRCSKEELDRGESLCYNQDLRLNFMFTLSAVATNISALPVGSILDTFGPRFSGSIGSILIALGSLCLALASLLPFDTYVAGFFLLALGGPFVFISAFQLSNTFPTHSGLILAILTGAFDSSSAIFLLFRILHGGFFTLRNLFLMYLIVPAVILASQILLMPSTSYKTAGELIQQKEDVIAENATDGPPEGSLSRMKARRSNSVWGVLHMASALQQIRSPYFILMTSFAILQMLRINYFIASIGLQYESLLSSPQLANHLNHLFDLFLPLAGIVAIPFTGLILDRASTVTAVATLVCFSTLVGILGCIPHSLLAAYANVTLFTLYRPFCYASISDYAAKVFGFQTFGKVYGLMICLAGLGNFLQLPLDILTMKLFRRDPIPVNILLTIVVFVAGGILVLFVWWRGRERMGIVDVVVENGELGGVHSVRHAPSRKRRSRREIGRSVDLGEDDSDGGPSERDRLLTASHREDGNGSACVYLV</sequence>
<dbReference type="AlphaFoldDB" id="A0A0A2V0J8"/>
<organism evidence="9 10">
    <name type="scientific">Paracoccidioides lutzii (strain ATCC MYA-826 / Pb01)</name>
    <name type="common">Paracoccidioides brasiliensis</name>
    <dbReference type="NCBI Taxonomy" id="502779"/>
    <lineage>
        <taxon>Eukaryota</taxon>
        <taxon>Fungi</taxon>
        <taxon>Dikarya</taxon>
        <taxon>Ascomycota</taxon>
        <taxon>Pezizomycotina</taxon>
        <taxon>Eurotiomycetes</taxon>
        <taxon>Eurotiomycetidae</taxon>
        <taxon>Onygenales</taxon>
        <taxon>Ajellomycetaceae</taxon>
        <taxon>Paracoccidioides</taxon>
    </lineage>
</organism>
<dbReference type="InterPro" id="IPR052599">
    <property type="entry name" value="SLC43A_AATransporter"/>
</dbReference>
<proteinExistence type="inferred from homology"/>
<keyword evidence="6 8" id="KW-0472">Membrane</keyword>
<accession>A0A0A2V0J8</accession>
<dbReference type="RefSeq" id="XP_015702587.1">
    <property type="nucleotide sequence ID" value="XM_015847791.1"/>
</dbReference>
<name>A0A0A2V0J8_PARBA</name>
<comment type="similarity">
    <text evidence="2">Belongs to the SLC43A transporter (TC 2.A.1.44) family.</text>
</comment>
<evidence type="ECO:0000256" key="5">
    <source>
        <dbReference type="ARBA" id="ARBA00022989"/>
    </source>
</evidence>
<dbReference type="PANTHER" id="PTHR20772:SF2">
    <property type="entry name" value="PROTEIN FMP42"/>
    <property type="match status" value="1"/>
</dbReference>
<dbReference type="OrthoDB" id="330047at2759"/>
<evidence type="ECO:0000256" key="2">
    <source>
        <dbReference type="ARBA" id="ARBA00006595"/>
    </source>
</evidence>
<dbReference type="SUPFAM" id="SSF103473">
    <property type="entry name" value="MFS general substrate transporter"/>
    <property type="match status" value="1"/>
</dbReference>
<evidence type="ECO:0008006" key="11">
    <source>
        <dbReference type="Google" id="ProtNLM"/>
    </source>
</evidence>
<feature type="transmembrane region" description="Helical" evidence="8">
    <location>
        <begin position="281"/>
        <end position="302"/>
    </location>
</feature>
<feature type="region of interest" description="Disordered" evidence="7">
    <location>
        <begin position="610"/>
        <end position="630"/>
    </location>
</feature>
<dbReference type="STRING" id="502779.A0A0A2V0J8"/>
<gene>
    <name evidence="9" type="ORF">PAAG_12279</name>
</gene>
<evidence type="ECO:0000256" key="1">
    <source>
        <dbReference type="ARBA" id="ARBA00004141"/>
    </source>
</evidence>
<dbReference type="PANTHER" id="PTHR20772">
    <property type="entry name" value="PROTEIN FMP42"/>
    <property type="match status" value="1"/>
</dbReference>
<dbReference type="InterPro" id="IPR036259">
    <property type="entry name" value="MFS_trans_sf"/>
</dbReference>
<dbReference type="Gene3D" id="1.20.1250.20">
    <property type="entry name" value="MFS general substrate transporter like domains"/>
    <property type="match status" value="1"/>
</dbReference>
<evidence type="ECO:0000256" key="4">
    <source>
        <dbReference type="ARBA" id="ARBA00022692"/>
    </source>
</evidence>
<evidence type="ECO:0000313" key="10">
    <source>
        <dbReference type="Proteomes" id="UP000002059"/>
    </source>
</evidence>
<feature type="transmembrane region" description="Helical" evidence="8">
    <location>
        <begin position="196"/>
        <end position="216"/>
    </location>
</feature>
<dbReference type="Proteomes" id="UP000002059">
    <property type="component" value="Partially assembled WGS sequence"/>
</dbReference>
<keyword evidence="5 8" id="KW-1133">Transmembrane helix</keyword>
<feature type="compositionally biased region" description="Acidic residues" evidence="7">
    <location>
        <begin position="83"/>
        <end position="98"/>
    </location>
</feature>
<dbReference type="KEGG" id="pbl:PAAG_12279"/>
<feature type="transmembrane region" description="Helical" evidence="8">
    <location>
        <begin position="520"/>
        <end position="541"/>
    </location>
</feature>
<dbReference type="eggNOG" id="ENOG502QRYG">
    <property type="taxonomic scope" value="Eukaryota"/>
</dbReference>
<dbReference type="GeneID" id="9094537"/>
<protein>
    <recommendedName>
        <fullName evidence="11">MFS transporter Fmp42</fullName>
    </recommendedName>
</protein>
<feature type="transmembrane region" description="Helical" evidence="8">
    <location>
        <begin position="434"/>
        <end position="454"/>
    </location>
</feature>
<evidence type="ECO:0000256" key="3">
    <source>
        <dbReference type="ARBA" id="ARBA00022448"/>
    </source>
</evidence>
<feature type="transmembrane region" description="Helical" evidence="8">
    <location>
        <begin position="223"/>
        <end position="244"/>
    </location>
</feature>
<evidence type="ECO:0000256" key="8">
    <source>
        <dbReference type="SAM" id="Phobius"/>
    </source>
</evidence>
<keyword evidence="10" id="KW-1185">Reference proteome</keyword>
<dbReference type="Pfam" id="PF07690">
    <property type="entry name" value="MFS_1"/>
    <property type="match status" value="1"/>
</dbReference>